<evidence type="ECO:0000313" key="2">
    <source>
        <dbReference type="EMBL" id="MFC7186383.1"/>
    </source>
</evidence>
<dbReference type="AlphaFoldDB" id="A0ABD5YFR1"/>
<evidence type="ECO:0000256" key="1">
    <source>
        <dbReference type="SAM" id="MobiDB-lite"/>
    </source>
</evidence>
<feature type="non-terminal residue" evidence="2">
    <location>
        <position position="1"/>
    </location>
</feature>
<dbReference type="EMBL" id="JBHSZZ010000026">
    <property type="protein sequence ID" value="MFC7186383.1"/>
    <property type="molecule type" value="Genomic_DNA"/>
</dbReference>
<reference evidence="2 3" key="1">
    <citation type="journal article" date="2019" name="Int. J. Syst. Evol. Microbiol.">
        <title>The Global Catalogue of Microorganisms (GCM) 10K type strain sequencing project: providing services to taxonomists for standard genome sequencing and annotation.</title>
        <authorList>
            <consortium name="The Broad Institute Genomics Platform"/>
            <consortium name="The Broad Institute Genome Sequencing Center for Infectious Disease"/>
            <person name="Wu L."/>
            <person name="Ma J."/>
        </authorList>
    </citation>
    <scope>NUCLEOTIDE SEQUENCE [LARGE SCALE GENOMIC DNA]</scope>
    <source>
        <strain evidence="2 3">Q85</strain>
    </source>
</reference>
<feature type="compositionally biased region" description="Basic and acidic residues" evidence="1">
    <location>
        <begin position="31"/>
        <end position="48"/>
    </location>
</feature>
<evidence type="ECO:0000313" key="3">
    <source>
        <dbReference type="Proteomes" id="UP001596390"/>
    </source>
</evidence>
<proteinExistence type="predicted"/>
<name>A0ABD5YFR1_9EURY</name>
<dbReference type="RefSeq" id="WP_267663345.1">
    <property type="nucleotide sequence ID" value="NZ_JAODIX010000026.1"/>
</dbReference>
<sequence>ANAVAARLGRCEAVRCGVVRREGLKGAVARAKPDDASTADRERSERSRSAASHASPRDWGFGGVHRRSVVDHV</sequence>
<organism evidence="2 3">
    <name type="scientific">Halorubrum yunnanense</name>
    <dbReference type="NCBI Taxonomy" id="1526162"/>
    <lineage>
        <taxon>Archaea</taxon>
        <taxon>Methanobacteriati</taxon>
        <taxon>Methanobacteriota</taxon>
        <taxon>Stenosarchaea group</taxon>
        <taxon>Halobacteria</taxon>
        <taxon>Halobacteriales</taxon>
        <taxon>Haloferacaceae</taxon>
        <taxon>Halorubrum</taxon>
    </lineage>
</organism>
<feature type="region of interest" description="Disordered" evidence="1">
    <location>
        <begin position="27"/>
        <end position="73"/>
    </location>
</feature>
<protein>
    <submittedName>
        <fullName evidence="2">Uncharacterized protein</fullName>
    </submittedName>
</protein>
<gene>
    <name evidence="2" type="ORF">ACFQMK_05640</name>
</gene>
<accession>A0ABD5YFR1</accession>
<dbReference type="Proteomes" id="UP001596390">
    <property type="component" value="Unassembled WGS sequence"/>
</dbReference>
<keyword evidence="3" id="KW-1185">Reference proteome</keyword>
<comment type="caution">
    <text evidence="2">The sequence shown here is derived from an EMBL/GenBank/DDBJ whole genome shotgun (WGS) entry which is preliminary data.</text>
</comment>